<accession>A0A7D5GF25</accession>
<sequence length="61" mass="6996">MHRVDGDDPAELSRAMIDHFVETGHSPIERCDADERRQAANRAEPANETPERDRKTPRGRK</sequence>
<organism evidence="2 3">
    <name type="scientific">Natrinema halophilum</name>
    <dbReference type="NCBI Taxonomy" id="1699371"/>
    <lineage>
        <taxon>Archaea</taxon>
        <taxon>Methanobacteriati</taxon>
        <taxon>Methanobacteriota</taxon>
        <taxon>Stenosarchaea group</taxon>
        <taxon>Halobacteria</taxon>
        <taxon>Halobacteriales</taxon>
        <taxon>Natrialbaceae</taxon>
        <taxon>Natrinema</taxon>
    </lineage>
</organism>
<dbReference type="Proteomes" id="UP000509241">
    <property type="component" value="Chromosome"/>
</dbReference>
<reference evidence="2 3" key="1">
    <citation type="submission" date="2020-07" db="EMBL/GenBank/DDBJ databases">
        <authorList>
            <person name="Cui H."/>
        </authorList>
    </citation>
    <scope>NUCLEOTIDE SEQUENCE [LARGE SCALE GENOMIC DNA]</scope>
    <source>
        <strain evidence="2 3">YPL8</strain>
    </source>
</reference>
<evidence type="ECO:0000313" key="2">
    <source>
        <dbReference type="EMBL" id="QLG47328.1"/>
    </source>
</evidence>
<feature type="compositionally biased region" description="Basic and acidic residues" evidence="1">
    <location>
        <begin position="22"/>
        <end position="38"/>
    </location>
</feature>
<gene>
    <name evidence="2" type="ORF">HYG82_11390</name>
</gene>
<feature type="compositionally biased region" description="Basic and acidic residues" evidence="1">
    <location>
        <begin position="49"/>
        <end position="61"/>
    </location>
</feature>
<feature type="region of interest" description="Disordered" evidence="1">
    <location>
        <begin position="22"/>
        <end position="61"/>
    </location>
</feature>
<dbReference type="AlphaFoldDB" id="A0A7D5GF25"/>
<dbReference type="KEGG" id="haly:HYG82_11390"/>
<dbReference type="OrthoDB" id="176261at2157"/>
<proteinExistence type="predicted"/>
<keyword evidence="3" id="KW-1185">Reference proteome</keyword>
<evidence type="ECO:0000313" key="3">
    <source>
        <dbReference type="Proteomes" id="UP000509241"/>
    </source>
</evidence>
<dbReference type="GeneID" id="56033903"/>
<evidence type="ECO:0000256" key="1">
    <source>
        <dbReference type="SAM" id="MobiDB-lite"/>
    </source>
</evidence>
<dbReference type="EMBL" id="CP058601">
    <property type="protein sequence ID" value="QLG47328.1"/>
    <property type="molecule type" value="Genomic_DNA"/>
</dbReference>
<dbReference type="RefSeq" id="WP_179259073.1">
    <property type="nucleotide sequence ID" value="NZ_CP058601.1"/>
</dbReference>
<name>A0A7D5GF25_9EURY</name>
<protein>
    <submittedName>
        <fullName evidence="2">Uncharacterized protein</fullName>
    </submittedName>
</protein>